<evidence type="ECO:0000313" key="3">
    <source>
        <dbReference type="Proteomes" id="UP000199159"/>
    </source>
</evidence>
<dbReference type="SUPFAM" id="SSF64182">
    <property type="entry name" value="DHH phosphoesterases"/>
    <property type="match status" value="1"/>
</dbReference>
<dbReference type="AlphaFoldDB" id="A0A1H0TD78"/>
<dbReference type="InterPro" id="IPR038763">
    <property type="entry name" value="DHH_sf"/>
</dbReference>
<evidence type="ECO:0000259" key="1">
    <source>
        <dbReference type="Pfam" id="PF26386"/>
    </source>
</evidence>
<dbReference type="Proteomes" id="UP000199159">
    <property type="component" value="Unassembled WGS sequence"/>
</dbReference>
<dbReference type="STRING" id="930152.SAMN05216565_103435"/>
<dbReference type="InterPro" id="IPR052968">
    <property type="entry name" value="Nucleotide_metab_enz"/>
</dbReference>
<proteinExistence type="predicted"/>
<dbReference type="OrthoDB" id="2035301at2"/>
<dbReference type="PANTHER" id="PTHR42146:SF1">
    <property type="entry name" value="OLIGORIBONUCLEASE NRNB"/>
    <property type="match status" value="1"/>
</dbReference>
<reference evidence="3" key="1">
    <citation type="submission" date="2016-10" db="EMBL/GenBank/DDBJ databases">
        <authorList>
            <person name="Varghese N."/>
            <person name="Submissions S."/>
        </authorList>
    </citation>
    <scope>NUCLEOTIDE SEQUENCE [LARGE SCALE GENOMIC DNA]</scope>
    <source>
        <strain evidence="3">IBRC-M10078</strain>
    </source>
</reference>
<dbReference type="RefSeq" id="WP_090852441.1">
    <property type="nucleotide sequence ID" value="NZ_FNJU01000003.1"/>
</dbReference>
<dbReference type="Gene3D" id="3.10.310.30">
    <property type="match status" value="1"/>
</dbReference>
<accession>A0A1H0TD78</accession>
<keyword evidence="3" id="KW-1185">Reference proteome</keyword>
<dbReference type="Pfam" id="PF26386">
    <property type="entry name" value="NrnB_C"/>
    <property type="match status" value="1"/>
</dbReference>
<name>A0A1H0TD78_9BACI</name>
<sequence>MIMLFTDSDLDGLGCGLLAKLAFGEKVNVAYCSYRNLNERVSRFIGNQENKNAKVYITDLAVNKDVEKKLEKRYKNQSHVQMIDHHVTAMHFNEYDWGFVKPEYDSGKKTSATSLYYEFLVEKEMITSTKALDEFVELVRQYDTWEWEVNENKDAKRLNDLFFILGIEHFEKEMLERVKNAEGFSLSEKEELILDLEDKKIERYIFSKNRQMTQIFVDEYCVGIIHAEQYLSELGNALAKLNPHIDLIAMVNVGTKKIGFRTIYDDVDVSKFAQKYGGGGHPKASGCSLDEGNFDVFVKDVFPLSSIKIDAPKNELNIRELKNGSFYTNKTDDQSFVFFDEKVESWKVYHNKQFSDQKFDSYEEAEKYIKRHYSTGLAFDNDLVRFLAEMLDKKEQEIRSDINSNRESVVNKLILQA</sequence>
<dbReference type="EMBL" id="FNJU01000003">
    <property type="protein sequence ID" value="SDP51977.1"/>
    <property type="molecule type" value="Genomic_DNA"/>
</dbReference>
<organism evidence="2 3">
    <name type="scientific">Litchfieldia salsa</name>
    <dbReference type="NCBI Taxonomy" id="930152"/>
    <lineage>
        <taxon>Bacteria</taxon>
        <taxon>Bacillati</taxon>
        <taxon>Bacillota</taxon>
        <taxon>Bacilli</taxon>
        <taxon>Bacillales</taxon>
        <taxon>Bacillaceae</taxon>
        <taxon>Litchfieldia</taxon>
    </lineage>
</organism>
<dbReference type="PANTHER" id="PTHR42146">
    <property type="entry name" value="3',5'-CYCLIC-NUCLEOTIDE PHOSPHODIESTERASE"/>
    <property type="match status" value="1"/>
</dbReference>
<feature type="domain" description="Oligoribonuclease NrnB C-terminal" evidence="1">
    <location>
        <begin position="324"/>
        <end position="396"/>
    </location>
</feature>
<gene>
    <name evidence="2" type="ORF">SAMN05216565_103435</name>
</gene>
<dbReference type="InterPro" id="IPR058608">
    <property type="entry name" value="NrnB_C"/>
</dbReference>
<protein>
    <submittedName>
        <fullName evidence="2">Oligoribonuclease NrnB or cAMP/cGMP phosphodiesterase, DHH superfamily</fullName>
    </submittedName>
</protein>
<evidence type="ECO:0000313" key="2">
    <source>
        <dbReference type="EMBL" id="SDP51977.1"/>
    </source>
</evidence>